<dbReference type="InterPro" id="IPR005354">
    <property type="entry name" value="UPF0147"/>
</dbReference>
<comment type="caution">
    <text evidence="3">The sequence shown here is derived from an EMBL/GenBank/DDBJ whole genome shotgun (WGS) entry which is preliminary data.</text>
</comment>
<protein>
    <recommendedName>
        <fullName evidence="2">UPF0147 protein HA336_07515</fullName>
    </recommendedName>
</protein>
<dbReference type="SUPFAM" id="SSF158436">
    <property type="entry name" value="Ta0600-like"/>
    <property type="match status" value="1"/>
</dbReference>
<comment type="similarity">
    <text evidence="1 2">Belongs to the UPF0147 family.</text>
</comment>
<proteinExistence type="inferred from homology"/>
<dbReference type="InterPro" id="IPR023130">
    <property type="entry name" value="Ta0600-like_sf"/>
</dbReference>
<dbReference type="NCBIfam" id="NF003319">
    <property type="entry name" value="PRK04330.1"/>
    <property type="match status" value="1"/>
</dbReference>
<dbReference type="HAMAP" id="MF_00342">
    <property type="entry name" value="UPF0147"/>
    <property type="match status" value="1"/>
</dbReference>
<reference evidence="3" key="1">
    <citation type="journal article" date="2020" name="bioRxiv">
        <title>A rank-normalized archaeal taxonomy based on genome phylogeny resolves widespread incomplete and uneven classifications.</title>
        <authorList>
            <person name="Rinke C."/>
            <person name="Chuvochina M."/>
            <person name="Mussig A.J."/>
            <person name="Chaumeil P.-A."/>
            <person name="Waite D.W."/>
            <person name="Whitman W.B."/>
            <person name="Parks D.H."/>
            <person name="Hugenholtz P."/>
        </authorList>
    </citation>
    <scope>NUCLEOTIDE SEQUENCE</scope>
    <source>
        <strain evidence="3">UBA8853</strain>
    </source>
</reference>
<dbReference type="EMBL" id="DUJS01000005">
    <property type="protein sequence ID" value="HII71060.1"/>
    <property type="molecule type" value="Genomic_DNA"/>
</dbReference>
<evidence type="ECO:0000313" key="4">
    <source>
        <dbReference type="Proteomes" id="UP000619545"/>
    </source>
</evidence>
<evidence type="ECO:0000256" key="2">
    <source>
        <dbReference type="HAMAP-Rule" id="MF_00342"/>
    </source>
</evidence>
<name>A0A832WLF4_9EURY</name>
<accession>A0A832WLF4</accession>
<evidence type="ECO:0000313" key="3">
    <source>
        <dbReference type="EMBL" id="HII71060.1"/>
    </source>
</evidence>
<dbReference type="AlphaFoldDB" id="A0A832WLF4"/>
<evidence type="ECO:0000256" key="1">
    <source>
        <dbReference type="ARBA" id="ARBA00005958"/>
    </source>
</evidence>
<dbReference type="Gene3D" id="1.20.1440.50">
    <property type="entry name" value="Ta0600-like"/>
    <property type="match status" value="1"/>
</dbReference>
<dbReference type="Pfam" id="PF03685">
    <property type="entry name" value="UPF0147"/>
    <property type="match status" value="1"/>
</dbReference>
<dbReference type="Proteomes" id="UP000619545">
    <property type="component" value="Unassembled WGS sequence"/>
</dbReference>
<organism evidence="3 4">
    <name type="scientific">Methanopyrus kandleri</name>
    <dbReference type="NCBI Taxonomy" id="2320"/>
    <lineage>
        <taxon>Archaea</taxon>
        <taxon>Methanobacteriati</taxon>
        <taxon>Methanobacteriota</taxon>
        <taxon>Methanomada group</taxon>
        <taxon>Methanopyri</taxon>
        <taxon>Methanopyrales</taxon>
        <taxon>Methanopyraceae</taxon>
        <taxon>Methanopyrus</taxon>
    </lineage>
</organism>
<gene>
    <name evidence="3" type="ORF">HA336_07515</name>
</gene>
<sequence>MRNGPPKPPFRKIFFKVSEARQQSSSEGGGDLSDYEEKFEQCCTLLEQRIIQDDQIPRNVRRAAKQAIEALKEEGQSPGVRASTAISTLEEVVNDQNTPEYARTVLLQVIATLEQVKDEV</sequence>